<protein>
    <submittedName>
        <fullName evidence="4">GNAT family N-acetyltransferase</fullName>
        <ecNumber evidence="4">2.3.1.-</ecNumber>
    </submittedName>
</protein>
<dbReference type="Proteomes" id="UP001597216">
    <property type="component" value="Unassembled WGS sequence"/>
</dbReference>
<keyword evidence="1 4" id="KW-0808">Transferase</keyword>
<evidence type="ECO:0000256" key="1">
    <source>
        <dbReference type="ARBA" id="ARBA00022679"/>
    </source>
</evidence>
<feature type="domain" description="N-acetyltransferase" evidence="3">
    <location>
        <begin position="2"/>
        <end position="148"/>
    </location>
</feature>
<organism evidence="4 5">
    <name type="scientific">Phenylobacterium conjunctum</name>
    <dbReference type="NCBI Taxonomy" id="1298959"/>
    <lineage>
        <taxon>Bacteria</taxon>
        <taxon>Pseudomonadati</taxon>
        <taxon>Pseudomonadota</taxon>
        <taxon>Alphaproteobacteria</taxon>
        <taxon>Caulobacterales</taxon>
        <taxon>Caulobacteraceae</taxon>
        <taxon>Phenylobacterium</taxon>
    </lineage>
</organism>
<gene>
    <name evidence="4" type="ORF">ACFQ27_19335</name>
</gene>
<dbReference type="InterPro" id="IPR000182">
    <property type="entry name" value="GNAT_dom"/>
</dbReference>
<dbReference type="PROSITE" id="PS51186">
    <property type="entry name" value="GNAT"/>
    <property type="match status" value="1"/>
</dbReference>
<keyword evidence="2 4" id="KW-0012">Acyltransferase</keyword>
<reference evidence="5" key="1">
    <citation type="journal article" date="2019" name="Int. J. Syst. Evol. Microbiol.">
        <title>The Global Catalogue of Microorganisms (GCM) 10K type strain sequencing project: providing services to taxonomists for standard genome sequencing and annotation.</title>
        <authorList>
            <consortium name="The Broad Institute Genomics Platform"/>
            <consortium name="The Broad Institute Genome Sequencing Center for Infectious Disease"/>
            <person name="Wu L."/>
            <person name="Ma J."/>
        </authorList>
    </citation>
    <scope>NUCLEOTIDE SEQUENCE [LARGE SCALE GENOMIC DNA]</scope>
    <source>
        <strain evidence="5">CCUG 55074</strain>
    </source>
</reference>
<dbReference type="RefSeq" id="WP_377354723.1">
    <property type="nucleotide sequence ID" value="NZ_JBHTLQ010000076.1"/>
</dbReference>
<keyword evidence="5" id="KW-1185">Reference proteome</keyword>
<dbReference type="Gene3D" id="3.40.630.30">
    <property type="match status" value="1"/>
</dbReference>
<comment type="caution">
    <text evidence="4">The sequence shown here is derived from an EMBL/GenBank/DDBJ whole genome shotgun (WGS) entry which is preliminary data.</text>
</comment>
<evidence type="ECO:0000313" key="5">
    <source>
        <dbReference type="Proteomes" id="UP001597216"/>
    </source>
</evidence>
<dbReference type="EMBL" id="JBHTLQ010000076">
    <property type="protein sequence ID" value="MFD1192750.1"/>
    <property type="molecule type" value="Genomic_DNA"/>
</dbReference>
<dbReference type="EC" id="2.3.1.-" evidence="4"/>
<evidence type="ECO:0000313" key="4">
    <source>
        <dbReference type="EMBL" id="MFD1192750.1"/>
    </source>
</evidence>
<dbReference type="GO" id="GO:0016746">
    <property type="term" value="F:acyltransferase activity"/>
    <property type="evidence" value="ECO:0007669"/>
    <property type="project" value="UniProtKB-KW"/>
</dbReference>
<dbReference type="PANTHER" id="PTHR43420">
    <property type="entry name" value="ACETYLTRANSFERASE"/>
    <property type="match status" value="1"/>
</dbReference>
<dbReference type="InterPro" id="IPR016181">
    <property type="entry name" value="Acyl_CoA_acyltransferase"/>
</dbReference>
<evidence type="ECO:0000259" key="3">
    <source>
        <dbReference type="PROSITE" id="PS51186"/>
    </source>
</evidence>
<dbReference type="SUPFAM" id="SSF55729">
    <property type="entry name" value="Acyl-CoA N-acyltransferases (Nat)"/>
    <property type="match status" value="1"/>
</dbReference>
<name>A0ABW3T6Q4_9CAUL</name>
<dbReference type="InterPro" id="IPR050680">
    <property type="entry name" value="YpeA/RimI_acetyltransf"/>
</dbReference>
<evidence type="ECO:0000256" key="2">
    <source>
        <dbReference type="ARBA" id="ARBA00023315"/>
    </source>
</evidence>
<dbReference type="Pfam" id="PF00583">
    <property type="entry name" value="Acetyltransf_1"/>
    <property type="match status" value="1"/>
</dbReference>
<sequence length="159" mass="16813">MTRLSAVGPEAADTLAAVHWQAFTPGWSAAELTELLDSPGVFALLAQAEEPCGMILCRAVAGEAEILTLAVAPPARRQDLARDLDAAAAGLARQAKAAEMFLEVATDNIAALRLYEQAGFQRAGLRRGYYDRGDGVRTDAVVMRLDLNTAGPAAYPKAD</sequence>
<proteinExistence type="predicted"/>
<accession>A0ABW3T6Q4</accession>